<evidence type="ECO:0000256" key="8">
    <source>
        <dbReference type="ARBA" id="ARBA00022692"/>
    </source>
</evidence>
<dbReference type="InterPro" id="IPR025669">
    <property type="entry name" value="AAA_dom"/>
</dbReference>
<keyword evidence="9" id="KW-0547">Nucleotide-binding</keyword>
<keyword evidence="13 16" id="KW-0472">Membrane</keyword>
<evidence type="ECO:0000256" key="4">
    <source>
        <dbReference type="ARBA" id="ARBA00011903"/>
    </source>
</evidence>
<dbReference type="InterPro" id="IPR050445">
    <property type="entry name" value="Bact_polysacc_biosynth/exp"/>
</dbReference>
<feature type="transmembrane region" description="Helical" evidence="16">
    <location>
        <begin position="518"/>
        <end position="538"/>
    </location>
</feature>
<dbReference type="KEGG" id="haei:MUN82_11990"/>
<dbReference type="AlphaFoldDB" id="A0A8T9STY1"/>
<evidence type="ECO:0000256" key="13">
    <source>
        <dbReference type="ARBA" id="ARBA00023136"/>
    </source>
</evidence>
<dbReference type="Gene3D" id="3.40.50.300">
    <property type="entry name" value="P-loop containing nucleotide triphosphate hydrolases"/>
    <property type="match status" value="1"/>
</dbReference>
<reference evidence="19 20" key="1">
    <citation type="submission" date="2022-04" db="EMBL/GenBank/DDBJ databases">
        <title>Hymenobacter sp. isolated from the air.</title>
        <authorList>
            <person name="Won M."/>
            <person name="Lee C.-M."/>
            <person name="Woen H.-Y."/>
            <person name="Kwon S.-W."/>
        </authorList>
    </citation>
    <scope>NUCLEOTIDE SEQUENCE [LARGE SCALE GENOMIC DNA]</scope>
    <source>
        <strain evidence="20">5413 J-13</strain>
    </source>
</reference>
<dbReference type="PANTHER" id="PTHR32309:SF13">
    <property type="entry name" value="FERRIC ENTEROBACTIN TRANSPORT PROTEIN FEPE"/>
    <property type="match status" value="1"/>
</dbReference>
<evidence type="ECO:0000313" key="20">
    <source>
        <dbReference type="Proteomes" id="UP000829925"/>
    </source>
</evidence>
<dbReference type="RefSeq" id="WP_245090608.1">
    <property type="nucleotide sequence ID" value="NZ_CP095053.1"/>
</dbReference>
<keyword evidence="6" id="KW-0997">Cell inner membrane</keyword>
<dbReference type="GO" id="GO:0004715">
    <property type="term" value="F:non-membrane spanning protein tyrosine kinase activity"/>
    <property type="evidence" value="ECO:0007669"/>
    <property type="project" value="UniProtKB-EC"/>
</dbReference>
<comment type="catalytic activity">
    <reaction evidence="15">
        <text>L-tyrosyl-[protein] + ATP = O-phospho-L-tyrosyl-[protein] + ADP + H(+)</text>
        <dbReference type="Rhea" id="RHEA:10596"/>
        <dbReference type="Rhea" id="RHEA-COMP:10136"/>
        <dbReference type="Rhea" id="RHEA-COMP:20101"/>
        <dbReference type="ChEBI" id="CHEBI:15378"/>
        <dbReference type="ChEBI" id="CHEBI:30616"/>
        <dbReference type="ChEBI" id="CHEBI:46858"/>
        <dbReference type="ChEBI" id="CHEBI:61978"/>
        <dbReference type="ChEBI" id="CHEBI:456216"/>
        <dbReference type="EC" id="2.7.10.2"/>
    </reaction>
</comment>
<evidence type="ECO:0000256" key="12">
    <source>
        <dbReference type="ARBA" id="ARBA00022989"/>
    </source>
</evidence>
<comment type="similarity">
    <text evidence="3">Belongs to the etk/wzc family.</text>
</comment>
<keyword evidence="10" id="KW-0418">Kinase</keyword>
<keyword evidence="11" id="KW-0067">ATP-binding</keyword>
<dbReference type="EMBL" id="CP095053">
    <property type="protein sequence ID" value="UOR03670.1"/>
    <property type="molecule type" value="Genomic_DNA"/>
</dbReference>
<gene>
    <name evidence="19" type="ORF">MUN82_11990</name>
</gene>
<comment type="subcellular location">
    <subcellularLocation>
        <location evidence="1">Cell inner membrane</location>
        <topology evidence="1">Multi-pass membrane protein</topology>
    </subcellularLocation>
</comment>
<evidence type="ECO:0000256" key="9">
    <source>
        <dbReference type="ARBA" id="ARBA00022741"/>
    </source>
</evidence>
<dbReference type="EC" id="2.7.10.2" evidence="4"/>
<sequence length="795" mass="88965">METRSAFSEEIDLHELFFKLRRRWPWFVGCLLLAGLGAWLYLAVKSPVYDYQSTMLIGDQSTGSKQTQELLQLLDNNKQRGVKIEDEVGLLTSADMVRRTLEQLPFSVSYYAVPNSWLNSVRKLKVRERATGGVPFQVQTLADKPQLTGVPVYVEPLANGRFRVHAEADKGELRQLFSGELVREVEDVQFDQTIAAGDTLRTPLLSVVINTEPGYPATGSEQYFFRLNDMSSLTADYQQRLKVQPTEHESRILLLSIRGSVPEKEQRFLNTLMTTYVQDDLNQKNETGRKTIAFLDNEIGKLSNSRSRSTANLSSFRASRNVVDVGVQSGVDIQQQAQLGTMRARVATDQKFYESMLSYLRQHRGKSQVATLSSAGVSDPTVTHLIEQLTDLNNERAVLAVNASDINPQVVALDEKISTTKEQLIQTLGSLARTSEIALRDLDQQLSAVRSQLSSTPENERQLNSLQTTSESTEKNYSFLVQKRNEAAIALATNTTDKKIVDPARQTGLGPAAPKPPLVALLALLAGLAIPTSLVLLIDKTNRRVQGKEDLARITDIPLLGVIPHGTSKDRRVQTQDPRSPIVEAFRSIRVNLQYLSAGLDKRVIGVTSSVPGEGKTFCSVHLAAELARSGRRVILLECDMRRPAVAPYLGIDHKAPQGLSTYLSGQSTLEEARIVTDIPNLDVLACGPIPHNPTELLESKRLVDLIMLLKEEYDYLMVDIPPMGYVSEFFVLLQHLDANLYVVRQNYTDREMVGQIDELYRDQKVKQLYTVINDVHFANTYEYRYKTKAYNYGS</sequence>
<keyword evidence="20" id="KW-1185">Reference proteome</keyword>
<evidence type="ECO:0000256" key="1">
    <source>
        <dbReference type="ARBA" id="ARBA00004429"/>
    </source>
</evidence>
<evidence type="ECO:0000256" key="11">
    <source>
        <dbReference type="ARBA" id="ARBA00022840"/>
    </source>
</evidence>
<dbReference type="InterPro" id="IPR005702">
    <property type="entry name" value="Wzc-like_C"/>
</dbReference>
<feature type="domain" description="Polysaccharide chain length determinant N-terminal" evidence="17">
    <location>
        <begin position="9"/>
        <end position="103"/>
    </location>
</feature>
<dbReference type="NCBIfam" id="TIGR01007">
    <property type="entry name" value="eps_fam"/>
    <property type="match status" value="1"/>
</dbReference>
<keyword evidence="14" id="KW-0829">Tyrosine-protein kinase</keyword>
<dbReference type="GO" id="GO:0005524">
    <property type="term" value="F:ATP binding"/>
    <property type="evidence" value="ECO:0007669"/>
    <property type="project" value="UniProtKB-KW"/>
</dbReference>
<keyword evidence="12 16" id="KW-1133">Transmembrane helix</keyword>
<dbReference type="Proteomes" id="UP000829925">
    <property type="component" value="Chromosome"/>
</dbReference>
<dbReference type="SUPFAM" id="SSF52540">
    <property type="entry name" value="P-loop containing nucleoside triphosphate hydrolases"/>
    <property type="match status" value="1"/>
</dbReference>
<name>A0A8T9STY1_9BACT</name>
<feature type="domain" description="AAA" evidence="18">
    <location>
        <begin position="603"/>
        <end position="724"/>
    </location>
</feature>
<evidence type="ECO:0000256" key="16">
    <source>
        <dbReference type="SAM" id="Phobius"/>
    </source>
</evidence>
<dbReference type="InterPro" id="IPR027417">
    <property type="entry name" value="P-loop_NTPase"/>
</dbReference>
<evidence type="ECO:0000256" key="2">
    <source>
        <dbReference type="ARBA" id="ARBA00007316"/>
    </source>
</evidence>
<keyword evidence="7 19" id="KW-0808">Transferase</keyword>
<evidence type="ECO:0000256" key="15">
    <source>
        <dbReference type="ARBA" id="ARBA00051245"/>
    </source>
</evidence>
<comment type="similarity">
    <text evidence="2">Belongs to the CpsD/CapB family.</text>
</comment>
<accession>A0A8T9STY1</accession>
<dbReference type="PANTHER" id="PTHR32309">
    <property type="entry name" value="TYROSINE-PROTEIN KINASE"/>
    <property type="match status" value="1"/>
</dbReference>
<feature type="transmembrane region" description="Helical" evidence="16">
    <location>
        <begin position="24"/>
        <end position="44"/>
    </location>
</feature>
<evidence type="ECO:0000313" key="19">
    <source>
        <dbReference type="EMBL" id="UOR03670.1"/>
    </source>
</evidence>
<protein>
    <recommendedName>
        <fullName evidence="4">non-specific protein-tyrosine kinase</fullName>
        <ecNumber evidence="4">2.7.10.2</ecNumber>
    </recommendedName>
</protein>
<proteinExistence type="inferred from homology"/>
<evidence type="ECO:0000259" key="17">
    <source>
        <dbReference type="Pfam" id="PF02706"/>
    </source>
</evidence>
<dbReference type="InterPro" id="IPR003856">
    <property type="entry name" value="LPS_length_determ_N"/>
</dbReference>
<evidence type="ECO:0000256" key="10">
    <source>
        <dbReference type="ARBA" id="ARBA00022777"/>
    </source>
</evidence>
<dbReference type="Pfam" id="PF02706">
    <property type="entry name" value="Wzz"/>
    <property type="match status" value="1"/>
</dbReference>
<evidence type="ECO:0000259" key="18">
    <source>
        <dbReference type="Pfam" id="PF13614"/>
    </source>
</evidence>
<evidence type="ECO:0000256" key="3">
    <source>
        <dbReference type="ARBA" id="ARBA00008883"/>
    </source>
</evidence>
<keyword evidence="8 16" id="KW-0812">Transmembrane</keyword>
<keyword evidence="5" id="KW-1003">Cell membrane</keyword>
<dbReference type="Pfam" id="PF13614">
    <property type="entry name" value="AAA_31"/>
    <property type="match status" value="1"/>
</dbReference>
<evidence type="ECO:0000256" key="5">
    <source>
        <dbReference type="ARBA" id="ARBA00022475"/>
    </source>
</evidence>
<dbReference type="CDD" id="cd05387">
    <property type="entry name" value="BY-kinase"/>
    <property type="match status" value="1"/>
</dbReference>
<organism evidence="19 20">
    <name type="scientific">Hymenobacter aerilatus</name>
    <dbReference type="NCBI Taxonomy" id="2932251"/>
    <lineage>
        <taxon>Bacteria</taxon>
        <taxon>Pseudomonadati</taxon>
        <taxon>Bacteroidota</taxon>
        <taxon>Cytophagia</taxon>
        <taxon>Cytophagales</taxon>
        <taxon>Hymenobacteraceae</taxon>
        <taxon>Hymenobacter</taxon>
    </lineage>
</organism>
<dbReference type="GO" id="GO:0005886">
    <property type="term" value="C:plasma membrane"/>
    <property type="evidence" value="ECO:0007669"/>
    <property type="project" value="UniProtKB-SubCell"/>
</dbReference>
<evidence type="ECO:0000256" key="7">
    <source>
        <dbReference type="ARBA" id="ARBA00022679"/>
    </source>
</evidence>
<evidence type="ECO:0000256" key="14">
    <source>
        <dbReference type="ARBA" id="ARBA00023137"/>
    </source>
</evidence>
<evidence type="ECO:0000256" key="6">
    <source>
        <dbReference type="ARBA" id="ARBA00022519"/>
    </source>
</evidence>